<comment type="caution">
    <text evidence="2">The sequence shown here is derived from an EMBL/GenBank/DDBJ whole genome shotgun (WGS) entry which is preliminary data.</text>
</comment>
<dbReference type="Pfam" id="PF08241">
    <property type="entry name" value="Methyltransf_11"/>
    <property type="match status" value="1"/>
</dbReference>
<keyword evidence="3" id="KW-1185">Reference proteome</keyword>
<dbReference type="Gene3D" id="3.40.50.150">
    <property type="entry name" value="Vaccinia Virus protein VP39"/>
    <property type="match status" value="1"/>
</dbReference>
<accession>A0ABV3ZBX3</accession>
<dbReference type="EMBL" id="JAULBC010000002">
    <property type="protein sequence ID" value="MEX6687369.1"/>
    <property type="molecule type" value="Genomic_DNA"/>
</dbReference>
<dbReference type="InterPro" id="IPR029063">
    <property type="entry name" value="SAM-dependent_MTases_sf"/>
</dbReference>
<dbReference type="CDD" id="cd02440">
    <property type="entry name" value="AdoMet_MTases"/>
    <property type="match status" value="1"/>
</dbReference>
<sequence>MKNTVLFVSHANLQCGVHEFGNNIGNALSKSTLNRFVYVECSNMGDLNSAIAEHSPIAIIYNYHPSTLPWVTKNAIRNIPVPQIGIVHEVTQEIADNLTNKLFDYHIAADPTLLLKNPIVFKTGRLVPGYENKFALPEVPVIGSFGFATPNKGFEDIVKGVQHEFDEAVIRFNIPSADFGDKDGSKARELVEKCKAIITKPGIKLVVTHDFLSQAGILDFLAQNSINVFLYQDKFGRGLSSTVDYALAVGRPLAISDSLMFRHLHSLEPSIVYGEKGIKEIMNQDASGLAELKRNWDAENLIWEYNRIIASVLQKEEAKKFQPEVSGFKKFKTAVRAALGLQQKNFSWLRNTKAASEDTMSVDSSFSYHPIKLNGDEPLNRILDNKARQLYSPAIDALTNLVPLTMAKKIAEANVQQAFVFDTVYRFIQEYSSPKILCVGSYEDTAAMSLKRMGYKIEDIDPVLNYFLQEYYTKPTTIHQSYDIVFSTSVIEHDPDDESFIDCINGLLKPGGVAVITCDYKDQWKPGDLKPEVDARLYTQKDLKERLLPLMTGCELVGEPQWDCPNPDFNYLGKYQYTFATFVVRKNK</sequence>
<feature type="domain" description="Methyltransferase type 11" evidence="1">
    <location>
        <begin position="477"/>
        <end position="516"/>
    </location>
</feature>
<dbReference type="Proteomes" id="UP001560573">
    <property type="component" value="Unassembled WGS sequence"/>
</dbReference>
<dbReference type="SUPFAM" id="SSF53335">
    <property type="entry name" value="S-adenosyl-L-methionine-dependent methyltransferases"/>
    <property type="match status" value="1"/>
</dbReference>
<dbReference type="InterPro" id="IPR013216">
    <property type="entry name" value="Methyltransf_11"/>
</dbReference>
<evidence type="ECO:0000259" key="1">
    <source>
        <dbReference type="Pfam" id="PF08241"/>
    </source>
</evidence>
<organism evidence="2 3">
    <name type="scientific">Danxiaibacter flavus</name>
    <dbReference type="NCBI Taxonomy" id="3049108"/>
    <lineage>
        <taxon>Bacteria</taxon>
        <taxon>Pseudomonadati</taxon>
        <taxon>Bacteroidota</taxon>
        <taxon>Chitinophagia</taxon>
        <taxon>Chitinophagales</taxon>
        <taxon>Chitinophagaceae</taxon>
        <taxon>Danxiaibacter</taxon>
    </lineage>
</organism>
<reference evidence="2 3" key="1">
    <citation type="submission" date="2023-07" db="EMBL/GenBank/DDBJ databases">
        <authorList>
            <person name="Lian W.-H."/>
        </authorList>
    </citation>
    <scope>NUCLEOTIDE SEQUENCE [LARGE SCALE GENOMIC DNA]</scope>
    <source>
        <strain evidence="2 3">SYSU DXS3180</strain>
    </source>
</reference>
<evidence type="ECO:0000313" key="3">
    <source>
        <dbReference type="Proteomes" id="UP001560573"/>
    </source>
</evidence>
<gene>
    <name evidence="2" type="ORF">QTN47_07680</name>
</gene>
<evidence type="ECO:0000313" key="2">
    <source>
        <dbReference type="EMBL" id="MEX6687369.1"/>
    </source>
</evidence>
<name>A0ABV3ZBX3_9BACT</name>
<proteinExistence type="predicted"/>
<dbReference type="RefSeq" id="WP_369328774.1">
    <property type="nucleotide sequence ID" value="NZ_JAULBC010000002.1"/>
</dbReference>
<protein>
    <recommendedName>
        <fullName evidence="1">Methyltransferase type 11 domain-containing protein</fullName>
    </recommendedName>
</protein>